<organism evidence="20 21">
    <name type="scientific">Vigna radiata var. radiata</name>
    <name type="common">Mung bean</name>
    <name type="synonym">Phaseolus aureus</name>
    <dbReference type="NCBI Taxonomy" id="3916"/>
    <lineage>
        <taxon>Eukaryota</taxon>
        <taxon>Viridiplantae</taxon>
        <taxon>Streptophyta</taxon>
        <taxon>Embryophyta</taxon>
        <taxon>Tracheophyta</taxon>
        <taxon>Spermatophyta</taxon>
        <taxon>Magnoliopsida</taxon>
        <taxon>eudicotyledons</taxon>
        <taxon>Gunneridae</taxon>
        <taxon>Pentapetalae</taxon>
        <taxon>rosids</taxon>
        <taxon>fabids</taxon>
        <taxon>Fabales</taxon>
        <taxon>Fabaceae</taxon>
        <taxon>Papilionoideae</taxon>
        <taxon>50 kb inversion clade</taxon>
        <taxon>NPAAA clade</taxon>
        <taxon>indigoferoid/millettioid clade</taxon>
        <taxon>Phaseoleae</taxon>
        <taxon>Vigna</taxon>
    </lineage>
</organism>
<keyword evidence="2" id="KW-0723">Serine/threonine-protein kinase</keyword>
<dbReference type="FunFam" id="1.10.510.10:FF:000129">
    <property type="entry name" value="cysteine-rich receptor-like protein kinase 10"/>
    <property type="match status" value="1"/>
</dbReference>
<feature type="region of interest" description="Disordered" evidence="15">
    <location>
        <begin position="929"/>
        <end position="962"/>
    </location>
</feature>
<keyword evidence="12" id="KW-0675">Receptor</keyword>
<dbReference type="RefSeq" id="XP_022638900.1">
    <property type="nucleotide sequence ID" value="XM_022783179.1"/>
</dbReference>
<dbReference type="PROSITE" id="PS50011">
    <property type="entry name" value="PROTEIN_KINASE_DOM"/>
    <property type="match status" value="1"/>
</dbReference>
<dbReference type="InterPro" id="IPR000719">
    <property type="entry name" value="Prot_kinase_dom"/>
</dbReference>
<dbReference type="AlphaFoldDB" id="A0A3Q0F4E5"/>
<evidence type="ECO:0000256" key="7">
    <source>
        <dbReference type="ARBA" id="ARBA00022741"/>
    </source>
</evidence>
<comment type="subcellular location">
    <subcellularLocation>
        <location evidence="1">Membrane</location>
        <topology evidence="1">Single-pass membrane protein</topology>
    </subcellularLocation>
</comment>
<keyword evidence="3" id="KW-0808">Transferase</keyword>
<dbReference type="Pfam" id="PF07714">
    <property type="entry name" value="PK_Tyr_Ser-Thr"/>
    <property type="match status" value="1"/>
</dbReference>
<dbReference type="Proteomes" id="UP000087766">
    <property type="component" value="Chromosome 7"/>
</dbReference>
<keyword evidence="7 14" id="KW-0547">Nucleotide-binding</keyword>
<dbReference type="InterPro" id="IPR008271">
    <property type="entry name" value="Ser/Thr_kinase_AS"/>
</dbReference>
<dbReference type="FunFam" id="3.30.200.20:FF:000727">
    <property type="entry name" value="Cysteine-rich RLK (RECEPTOR-like protein kinase) 23"/>
    <property type="match status" value="1"/>
</dbReference>
<dbReference type="Gene3D" id="3.30.430.20">
    <property type="entry name" value="Gnk2 domain, C-X8-C-X2-C motif"/>
    <property type="match status" value="4"/>
</dbReference>
<accession>A0A3Q0F4E5</accession>
<evidence type="ECO:0000256" key="17">
    <source>
        <dbReference type="SAM" id="SignalP"/>
    </source>
</evidence>
<keyword evidence="5 17" id="KW-0732">Signal</keyword>
<keyword evidence="10 16" id="KW-1133">Transmembrane helix</keyword>
<dbReference type="SMART" id="SM00220">
    <property type="entry name" value="S_TKc"/>
    <property type="match status" value="1"/>
</dbReference>
<dbReference type="RefSeq" id="XP_022638901.1">
    <property type="nucleotide sequence ID" value="XM_022783180.1"/>
</dbReference>
<keyword evidence="20" id="KW-1185">Reference proteome</keyword>
<dbReference type="PANTHER" id="PTHR27002">
    <property type="entry name" value="RECEPTOR-LIKE SERINE/THREONINE-PROTEIN KINASE SD1-8"/>
    <property type="match status" value="1"/>
</dbReference>
<dbReference type="CDD" id="cd23509">
    <property type="entry name" value="Gnk2-like"/>
    <property type="match status" value="4"/>
</dbReference>
<dbReference type="GeneID" id="106769423"/>
<dbReference type="OrthoDB" id="1429918at2759"/>
<dbReference type="GO" id="GO:0004674">
    <property type="term" value="F:protein serine/threonine kinase activity"/>
    <property type="evidence" value="ECO:0007669"/>
    <property type="project" value="UniProtKB-KW"/>
</dbReference>
<feature type="chain" id="PRO_5044597722" evidence="17">
    <location>
        <begin position="21"/>
        <end position="962"/>
    </location>
</feature>
<dbReference type="CDD" id="cd14066">
    <property type="entry name" value="STKc_IRAK"/>
    <property type="match status" value="1"/>
</dbReference>
<feature type="compositionally biased region" description="Low complexity" evidence="15">
    <location>
        <begin position="935"/>
        <end position="952"/>
    </location>
</feature>
<evidence type="ECO:0000313" key="22">
    <source>
        <dbReference type="RefSeq" id="XP_022638901.1"/>
    </source>
</evidence>
<name>A0A3Q0F4E5_VIGRR</name>
<evidence type="ECO:0000256" key="2">
    <source>
        <dbReference type="ARBA" id="ARBA00022527"/>
    </source>
</evidence>
<dbReference type="PANTHER" id="PTHR27002:SF402">
    <property type="entry name" value="CYSTEINE-RICH RECEPTOR-KINASE-LIKE PROTEIN"/>
    <property type="match status" value="1"/>
</dbReference>
<feature type="binding site" evidence="14">
    <location>
        <position position="637"/>
    </location>
    <ligand>
        <name>ATP</name>
        <dbReference type="ChEBI" id="CHEBI:30616"/>
    </ligand>
</feature>
<evidence type="ECO:0000256" key="15">
    <source>
        <dbReference type="SAM" id="MobiDB-lite"/>
    </source>
</evidence>
<evidence type="ECO:0000313" key="20">
    <source>
        <dbReference type="Proteomes" id="UP000087766"/>
    </source>
</evidence>
<dbReference type="STRING" id="3916.A0A3Q0F4E5"/>
<evidence type="ECO:0000256" key="13">
    <source>
        <dbReference type="ARBA" id="ARBA00023180"/>
    </source>
</evidence>
<gene>
    <name evidence="21 22" type="primary">LOC106769423</name>
</gene>
<evidence type="ECO:0000256" key="11">
    <source>
        <dbReference type="ARBA" id="ARBA00023136"/>
    </source>
</evidence>
<reference evidence="20" key="1">
    <citation type="journal article" date="2014" name="Nat. Commun.">
        <title>Genome sequence of mungbean and insights into evolution within Vigna species.</title>
        <authorList>
            <person name="Kang Y.J."/>
            <person name="Kim S.K."/>
            <person name="Kim M.Y."/>
            <person name="Lestari P."/>
            <person name="Kim K.H."/>
            <person name="Ha B.K."/>
            <person name="Jun T.H."/>
            <person name="Hwang W.J."/>
            <person name="Lee T."/>
            <person name="Lee J."/>
            <person name="Shim S."/>
            <person name="Yoon M.Y."/>
            <person name="Jang Y.E."/>
            <person name="Han K.S."/>
            <person name="Taeprayoon P."/>
            <person name="Yoon N."/>
            <person name="Somta P."/>
            <person name="Tanya P."/>
            <person name="Kim K.S."/>
            <person name="Gwag J.G."/>
            <person name="Moon J.K."/>
            <person name="Lee Y.H."/>
            <person name="Park B.S."/>
            <person name="Bombarely A."/>
            <person name="Doyle J.J."/>
            <person name="Jackson S.A."/>
            <person name="Schafleitner R."/>
            <person name="Srinives P."/>
            <person name="Varshney R.K."/>
            <person name="Lee S.H."/>
        </authorList>
    </citation>
    <scope>NUCLEOTIDE SEQUENCE [LARGE SCALE GENOMIC DNA]</scope>
    <source>
        <strain evidence="20">cv. VC1973A</strain>
    </source>
</reference>
<evidence type="ECO:0000256" key="4">
    <source>
        <dbReference type="ARBA" id="ARBA00022692"/>
    </source>
</evidence>
<evidence type="ECO:0000256" key="14">
    <source>
        <dbReference type="PROSITE-ProRule" id="PRU10141"/>
    </source>
</evidence>
<evidence type="ECO:0000256" key="12">
    <source>
        <dbReference type="ARBA" id="ARBA00023170"/>
    </source>
</evidence>
<feature type="domain" description="Gnk2-homologous" evidence="19">
    <location>
        <begin position="406"/>
        <end position="511"/>
    </location>
</feature>
<feature type="domain" description="Gnk2-homologous" evidence="19">
    <location>
        <begin position="51"/>
        <end position="155"/>
    </location>
</feature>
<keyword evidence="13" id="KW-0325">Glycoprotein</keyword>
<dbReference type="Pfam" id="PF01657">
    <property type="entry name" value="Stress-antifung"/>
    <property type="match status" value="4"/>
</dbReference>
<evidence type="ECO:0000256" key="8">
    <source>
        <dbReference type="ARBA" id="ARBA00022777"/>
    </source>
</evidence>
<feature type="domain" description="Gnk2-homologous" evidence="19">
    <location>
        <begin position="161"/>
        <end position="271"/>
    </location>
</feature>
<evidence type="ECO:0000256" key="1">
    <source>
        <dbReference type="ARBA" id="ARBA00004167"/>
    </source>
</evidence>
<dbReference type="GO" id="GO:0042742">
    <property type="term" value="P:defense response to bacterium"/>
    <property type="evidence" value="ECO:0007669"/>
    <property type="project" value="TreeGrafter"/>
</dbReference>
<evidence type="ECO:0000256" key="10">
    <source>
        <dbReference type="ARBA" id="ARBA00022989"/>
    </source>
</evidence>
<dbReference type="InterPro" id="IPR001245">
    <property type="entry name" value="Ser-Thr/Tyr_kinase_cat_dom"/>
</dbReference>
<dbReference type="Gene3D" id="3.30.200.20">
    <property type="entry name" value="Phosphorylase Kinase, domain 1"/>
    <property type="match status" value="1"/>
</dbReference>
<dbReference type="Gene3D" id="1.10.510.10">
    <property type="entry name" value="Transferase(Phosphotransferase) domain 1"/>
    <property type="match status" value="1"/>
</dbReference>
<dbReference type="PROSITE" id="PS00107">
    <property type="entry name" value="PROTEIN_KINASE_ATP"/>
    <property type="match status" value="1"/>
</dbReference>
<dbReference type="PROSITE" id="PS51473">
    <property type="entry name" value="GNK2"/>
    <property type="match status" value="4"/>
</dbReference>
<evidence type="ECO:0000256" key="6">
    <source>
        <dbReference type="ARBA" id="ARBA00022737"/>
    </source>
</evidence>
<dbReference type="GO" id="GO:0005886">
    <property type="term" value="C:plasma membrane"/>
    <property type="evidence" value="ECO:0007669"/>
    <property type="project" value="TreeGrafter"/>
</dbReference>
<protein>
    <submittedName>
        <fullName evidence="21 22">Cysteine-rich receptor-like protein kinase 25 isoform X1</fullName>
    </submittedName>
</protein>
<feature type="domain" description="Gnk2-homologous" evidence="19">
    <location>
        <begin position="298"/>
        <end position="396"/>
    </location>
</feature>
<dbReference type="SUPFAM" id="SSF56112">
    <property type="entry name" value="Protein kinase-like (PK-like)"/>
    <property type="match status" value="1"/>
</dbReference>
<proteinExistence type="predicted"/>
<evidence type="ECO:0000256" key="16">
    <source>
        <dbReference type="SAM" id="Phobius"/>
    </source>
</evidence>
<keyword evidence="6" id="KW-0677">Repeat</keyword>
<feature type="transmembrane region" description="Helical" evidence="16">
    <location>
        <begin position="544"/>
        <end position="569"/>
    </location>
</feature>
<feature type="signal peptide" evidence="17">
    <location>
        <begin position="1"/>
        <end position="20"/>
    </location>
</feature>
<dbReference type="FunFam" id="3.30.430.20:FF:000012">
    <property type="entry name" value="Cysteine-rich receptor-like protein kinase 25"/>
    <property type="match status" value="2"/>
</dbReference>
<keyword evidence="8" id="KW-0418">Kinase</keyword>
<dbReference type="GO" id="GO:0005524">
    <property type="term" value="F:ATP binding"/>
    <property type="evidence" value="ECO:0007669"/>
    <property type="project" value="UniProtKB-UniRule"/>
</dbReference>
<reference evidence="21 22" key="2">
    <citation type="submission" date="2025-04" db="UniProtKB">
        <authorList>
            <consortium name="RefSeq"/>
        </authorList>
    </citation>
    <scope>IDENTIFICATION</scope>
    <source>
        <tissue evidence="21 22">Leaf</tissue>
    </source>
</reference>
<evidence type="ECO:0000259" key="19">
    <source>
        <dbReference type="PROSITE" id="PS51473"/>
    </source>
</evidence>
<evidence type="ECO:0000259" key="18">
    <source>
        <dbReference type="PROSITE" id="PS50011"/>
    </source>
</evidence>
<dbReference type="InterPro" id="IPR038408">
    <property type="entry name" value="GNK2_sf"/>
</dbReference>
<keyword evidence="4 16" id="KW-0812">Transmembrane</keyword>
<evidence type="ECO:0000256" key="5">
    <source>
        <dbReference type="ARBA" id="ARBA00022729"/>
    </source>
</evidence>
<keyword evidence="11 16" id="KW-0472">Membrane</keyword>
<sequence length="962" mass="108580">MAMASYLLYLFFSFLTLASSDTNYINDRPISTEDPTETASPRAATKLSRTLTDYLRLSCSSDTISGTVFKSNLNTLLWKLSNATTDNGFNKTTVPGENPSDSVFGLFMCSGDVPSQLCRQCVQKAAQQLTLDCSSSSQALIWYDDCMLRYSNYSFFSTFDTKPSFALRSTVNISNEESFTLLLFRTMNKTADQAAHSLLPISGKKFATKQANVSGFQRLYCLAQCTPDLLPNDCRSCLDAAIGELPRCCGGRQGGRVLYPSCFVRYELYPFYRSLLPSLSVPIPASNFSDADSQYSKNPTYLHHNCSADSTADSAFKEDLKTLFSYLSSKTTNSYYKDSVDENVDGFFMCRGDLPSQLCQQCVLNATSYISSRCNSSKEAIIWFSHCMLRYSNNSFFSRVEKIPMFQVLNVTTSSSPIPGQDFFTYSLSTALASLADEAGDTAEKYITKSLALNDVQTLYTLGQCTQDLSSRDCERCLADLNGRIPWSNLGSVGGRVLYPSCNIRFELFQFYMADADAAEPPSSINHTSPFPLHERKKDQSRTVIFVIVPTIISLTLLSLVYYLINYYLTKRNRRKNVKTILREQFGHESVALEPFQFKLSVIEAATNNFSQENKIGRGGFGEVYKGVLDGRQIAVKRLSIRSRQGENEFKNEVLSIVKLQHRNLVGFVGFCLEERDKILIYEYVPNKSLDSFLFGMTLEYLNLFLFNSIYKLPKHISHLPFSIKIADSQRSKLLGWYERYNIIVGIARGILYLHEQSRLKVIHRDLKPSNILLDENMIPKISDFGLARIIEINQDQKSTHNVAGTYGYMSPEYLILGRFSEKSDVFSFGVMVLEIITGKKNSSSYDSNRITYDLLSYVWRQWNDHVTLDILDPSMKENFSEIEVNRCIQIGLLCVQPNPNTRPTMTEIISYISSYLIELPSPREPAFGRLDRPGVLQESSSSQSTNGSTLNEISMSEFLPR</sequence>
<keyword evidence="9 14" id="KW-0067">ATP-binding</keyword>
<dbReference type="InterPro" id="IPR017441">
    <property type="entry name" value="Protein_kinase_ATP_BS"/>
</dbReference>
<dbReference type="InterPro" id="IPR002902">
    <property type="entry name" value="GNK2"/>
</dbReference>
<dbReference type="PROSITE" id="PS00108">
    <property type="entry name" value="PROTEIN_KINASE_ST"/>
    <property type="match status" value="1"/>
</dbReference>
<evidence type="ECO:0000313" key="21">
    <source>
        <dbReference type="RefSeq" id="XP_022638900.1"/>
    </source>
</evidence>
<feature type="domain" description="Protein kinase" evidence="18">
    <location>
        <begin position="610"/>
        <end position="917"/>
    </location>
</feature>
<dbReference type="InterPro" id="IPR011009">
    <property type="entry name" value="Kinase-like_dom_sf"/>
</dbReference>
<evidence type="ECO:0000256" key="9">
    <source>
        <dbReference type="ARBA" id="ARBA00022840"/>
    </source>
</evidence>
<evidence type="ECO:0000256" key="3">
    <source>
        <dbReference type="ARBA" id="ARBA00022679"/>
    </source>
</evidence>